<feature type="signal peptide" evidence="1">
    <location>
        <begin position="1"/>
        <end position="20"/>
    </location>
</feature>
<gene>
    <name evidence="2" type="ORF">PSUO_000045</name>
</gene>
<evidence type="ECO:0000313" key="2">
    <source>
        <dbReference type="EMBL" id="QEG57186.1"/>
    </source>
</evidence>
<sequence>MLLLLSVSLGILEFKMPVLPLAFAFGVDAGGNLSPYRGFDGRDAAARSPPSGPIDWTCISLMYNDTRAIKTSIAIIGVSWNWRLGTRYADRITIMFCINCVFIRHF</sequence>
<feature type="chain" id="PRO_5022884840" evidence="1">
    <location>
        <begin position="21"/>
        <end position="106"/>
    </location>
</feature>
<evidence type="ECO:0000256" key="1">
    <source>
        <dbReference type="SAM" id="SignalP"/>
    </source>
</evidence>
<dbReference type="AlphaFoldDB" id="A0A5B9RB40"/>
<name>A0A5B9RB40_CONSH</name>
<keyword evidence="1" id="KW-0732">Signal</keyword>
<geneLocation type="mitochondrion" evidence="2"/>
<keyword evidence="2" id="KW-0496">Mitochondrion</keyword>
<protein>
    <submittedName>
        <fullName evidence="2">Uncharacterized protein</fullName>
    </submittedName>
</protein>
<reference evidence="2" key="1">
    <citation type="submission" date="2019-03" db="EMBL/GenBank/DDBJ databases">
        <title>Evidence of extensive intraspecific noncoding reshuffling in a 169kb mitochondrial genome of basidiomycete fungus.</title>
        <authorList>
            <person name="Lee H.-H."/>
            <person name="Ke H.-M."/>
            <person name="Lin C.-Y.I."/>
            <person name="Lee T.J."/>
            <person name="Chung C.-L."/>
            <person name="Tsai I.J."/>
        </authorList>
    </citation>
    <scope>NUCLEOTIDE SEQUENCE</scope>
    <source>
        <strain evidence="2">FP133613</strain>
    </source>
</reference>
<dbReference type="EMBL" id="MK623260">
    <property type="protein sequence ID" value="QEG57186.1"/>
    <property type="molecule type" value="Genomic_DNA"/>
</dbReference>
<accession>A0A5B9RB40</accession>
<organism evidence="2">
    <name type="scientific">Coniferiporia sulphurascens</name>
    <name type="common">Laminated root rot fungus</name>
    <name type="synonym">Phellinidium sulphurascens</name>
    <dbReference type="NCBI Taxonomy" id="175648"/>
    <lineage>
        <taxon>Eukaryota</taxon>
        <taxon>Fungi</taxon>
        <taxon>Dikarya</taxon>
        <taxon>Basidiomycota</taxon>
        <taxon>Agaricomycotina</taxon>
        <taxon>Agaricomycetes</taxon>
        <taxon>Hymenochaetales</taxon>
        <taxon>Hymenochaetaceae</taxon>
        <taxon>Coniferiporia</taxon>
    </lineage>
</organism>
<proteinExistence type="predicted"/>